<comment type="function">
    <text evidence="7">DNA-dependent RNA polymerase catalyzes the transcription of DNA into RNA using the four ribonucleoside triphosphates as substrates.</text>
</comment>
<sequence length="126" mass="13994">MSLAPSSSFRFPFCPACGTHVNFTSTGDLVCPCCDLNSNLSVLPSEVTTKTSKSKDTVQPMWSKSDAEQKRMKESSGLNRQTIEESCPKCDHPEVAFYTLQLRSVDEGQTAFYDCPNCQHTWSVNN</sequence>
<evidence type="ECO:0000256" key="2">
    <source>
        <dbReference type="ARBA" id="ARBA00022478"/>
    </source>
</evidence>
<evidence type="ECO:0000256" key="9">
    <source>
        <dbReference type="PIRSR" id="PIRSR005586-2"/>
    </source>
</evidence>
<dbReference type="PROSITE" id="PS51133">
    <property type="entry name" value="ZF_TFIIS_2"/>
    <property type="match status" value="1"/>
</dbReference>
<keyword evidence="7" id="KW-0804">Transcription</keyword>
<keyword evidence="3 8" id="KW-0479">Metal-binding</keyword>
<feature type="domain" description="TFIIS-type" evidence="11">
    <location>
        <begin position="83"/>
        <end position="123"/>
    </location>
</feature>
<feature type="binding site" evidence="8">
    <location>
        <position position="31"/>
    </location>
    <ligand>
        <name>Zn(2+)</name>
        <dbReference type="ChEBI" id="CHEBI:29105"/>
        <label>1</label>
    </ligand>
</feature>
<evidence type="ECO:0000256" key="8">
    <source>
        <dbReference type="PIRSR" id="PIRSR005586-1"/>
    </source>
</evidence>
<evidence type="ECO:0000313" key="13">
    <source>
        <dbReference type="Proteomes" id="UP001165122"/>
    </source>
</evidence>
<keyword evidence="2 7" id="KW-0240">DNA-directed RNA polymerase</keyword>
<gene>
    <name evidence="12" type="ORF">TrLO_g489</name>
</gene>
<dbReference type="PIRSF" id="PIRSF005586">
    <property type="entry name" value="RNApol_RpoM"/>
    <property type="match status" value="1"/>
</dbReference>
<dbReference type="Gene3D" id="2.20.25.10">
    <property type="match status" value="1"/>
</dbReference>
<evidence type="ECO:0000313" key="12">
    <source>
        <dbReference type="EMBL" id="GMI01058.1"/>
    </source>
</evidence>
<evidence type="ECO:0000256" key="5">
    <source>
        <dbReference type="ARBA" id="ARBA00022833"/>
    </source>
</evidence>
<feature type="binding site" evidence="8">
    <location>
        <position position="17"/>
    </location>
    <ligand>
        <name>Zn(2+)</name>
        <dbReference type="ChEBI" id="CHEBI:29105"/>
        <label>1</label>
    </ligand>
</feature>
<dbReference type="GO" id="GO:0008270">
    <property type="term" value="F:zinc ion binding"/>
    <property type="evidence" value="ECO:0007669"/>
    <property type="project" value="UniProtKB-KW"/>
</dbReference>
<dbReference type="InterPro" id="IPR001222">
    <property type="entry name" value="Znf_TFIIS"/>
</dbReference>
<dbReference type="InterPro" id="IPR012164">
    <property type="entry name" value="Rpa12/Rpb9/Rpc10/TFS"/>
</dbReference>
<comment type="similarity">
    <text evidence="7">Belongs to the archaeal rpoM/eukaryotic RPA12/RPB9/RPC11 RNA polymerase family.</text>
</comment>
<evidence type="ECO:0000256" key="4">
    <source>
        <dbReference type="ARBA" id="ARBA00022771"/>
    </source>
</evidence>
<dbReference type="AlphaFoldDB" id="A0A9W7F4F1"/>
<comment type="caution">
    <text evidence="12">The sequence shown here is derived from an EMBL/GenBank/DDBJ whole genome shotgun (WGS) entry which is preliminary data.</text>
</comment>
<proteinExistence type="inferred from homology"/>
<dbReference type="GO" id="GO:0005736">
    <property type="term" value="C:RNA polymerase I complex"/>
    <property type="evidence" value="ECO:0007669"/>
    <property type="project" value="TreeGrafter"/>
</dbReference>
<dbReference type="SMART" id="SM00440">
    <property type="entry name" value="ZnF_C2C2"/>
    <property type="match status" value="1"/>
</dbReference>
<evidence type="ECO:0000256" key="6">
    <source>
        <dbReference type="ARBA" id="ARBA00023242"/>
    </source>
</evidence>
<comment type="subcellular location">
    <subcellularLocation>
        <location evidence="1">Nucleus</location>
        <location evidence="1">Nucleolus</location>
    </subcellularLocation>
</comment>
<dbReference type="SUPFAM" id="SSF57783">
    <property type="entry name" value="Zinc beta-ribbon"/>
    <property type="match status" value="1"/>
</dbReference>
<evidence type="ECO:0000256" key="7">
    <source>
        <dbReference type="PIRNR" id="PIRNR005586"/>
    </source>
</evidence>
<dbReference type="InterPro" id="IPR034004">
    <property type="entry name" value="Zn_ribbon_RPA12_C"/>
</dbReference>
<feature type="binding site" evidence="8">
    <location>
        <position position="90"/>
    </location>
    <ligand>
        <name>Zn(2+)</name>
        <dbReference type="ChEBI" id="CHEBI:29105"/>
        <label>2</label>
    </ligand>
</feature>
<dbReference type="GO" id="GO:0003676">
    <property type="term" value="F:nucleic acid binding"/>
    <property type="evidence" value="ECO:0007669"/>
    <property type="project" value="InterPro"/>
</dbReference>
<dbReference type="OrthoDB" id="10056816at2759"/>
<feature type="binding site" evidence="8">
    <location>
        <position position="34"/>
    </location>
    <ligand>
        <name>Zn(2+)</name>
        <dbReference type="ChEBI" id="CHEBI:29105"/>
        <label>1</label>
    </ligand>
</feature>
<keyword evidence="6 7" id="KW-0539">Nucleus</keyword>
<feature type="binding site" evidence="8">
    <location>
        <position position="115"/>
    </location>
    <ligand>
        <name>Zn(2+)</name>
        <dbReference type="ChEBI" id="CHEBI:29105"/>
        <label>2</label>
    </ligand>
</feature>
<dbReference type="Pfam" id="PF01096">
    <property type="entry name" value="Zn_ribbon_TFIIS"/>
    <property type="match status" value="1"/>
</dbReference>
<feature type="binding site" evidence="8">
    <location>
        <position position="118"/>
    </location>
    <ligand>
        <name>Zn(2+)</name>
        <dbReference type="ChEBI" id="CHEBI:29105"/>
        <label>2</label>
    </ligand>
</feature>
<keyword evidence="5 8" id="KW-0862">Zinc</keyword>
<dbReference type="PANTHER" id="PTHR11239:SF14">
    <property type="entry name" value="DNA-DIRECTED RNA POLYMERASE I SUBUNIT RPA12"/>
    <property type="match status" value="1"/>
</dbReference>
<dbReference type="PROSITE" id="PS00466">
    <property type="entry name" value="ZF_TFIIS_1"/>
    <property type="match status" value="1"/>
</dbReference>
<protein>
    <recommendedName>
        <fullName evidence="7">DNA-directed RNA polymerase subunit</fullName>
    </recommendedName>
</protein>
<feature type="binding site" evidence="8">
    <location>
        <position position="14"/>
    </location>
    <ligand>
        <name>Zn(2+)</name>
        <dbReference type="ChEBI" id="CHEBI:29105"/>
        <label>1</label>
    </ligand>
</feature>
<keyword evidence="4 9" id="KW-0863">Zinc-finger</keyword>
<evidence type="ECO:0000256" key="10">
    <source>
        <dbReference type="SAM" id="MobiDB-lite"/>
    </source>
</evidence>
<evidence type="ECO:0000259" key="11">
    <source>
        <dbReference type="PROSITE" id="PS51133"/>
    </source>
</evidence>
<accession>A0A9W7F4F1</accession>
<dbReference type="EMBL" id="BRXW01000030">
    <property type="protein sequence ID" value="GMI01058.1"/>
    <property type="molecule type" value="Genomic_DNA"/>
</dbReference>
<evidence type="ECO:0000256" key="1">
    <source>
        <dbReference type="ARBA" id="ARBA00004604"/>
    </source>
</evidence>
<organism evidence="12 13">
    <name type="scientific">Triparma laevis f. longispina</name>
    <dbReference type="NCBI Taxonomy" id="1714387"/>
    <lineage>
        <taxon>Eukaryota</taxon>
        <taxon>Sar</taxon>
        <taxon>Stramenopiles</taxon>
        <taxon>Ochrophyta</taxon>
        <taxon>Bolidophyceae</taxon>
        <taxon>Parmales</taxon>
        <taxon>Triparmaceae</taxon>
        <taxon>Triparma</taxon>
    </lineage>
</organism>
<feature type="zinc finger region" description="C4-type" evidence="9">
    <location>
        <begin position="14"/>
        <end position="34"/>
    </location>
</feature>
<reference evidence="13" key="1">
    <citation type="journal article" date="2023" name="Commun. Biol.">
        <title>Genome analysis of Parmales, the sister group of diatoms, reveals the evolutionary specialization of diatoms from phago-mixotrophs to photoautotrophs.</title>
        <authorList>
            <person name="Ban H."/>
            <person name="Sato S."/>
            <person name="Yoshikawa S."/>
            <person name="Yamada K."/>
            <person name="Nakamura Y."/>
            <person name="Ichinomiya M."/>
            <person name="Sato N."/>
            <person name="Blanc-Mathieu R."/>
            <person name="Endo H."/>
            <person name="Kuwata A."/>
            <person name="Ogata H."/>
        </authorList>
    </citation>
    <scope>NUCLEOTIDE SEQUENCE [LARGE SCALE GENOMIC DNA]</scope>
    <source>
        <strain evidence="13">NIES 3700</strain>
    </source>
</reference>
<dbReference type="GO" id="GO:0006363">
    <property type="term" value="P:termination of RNA polymerase I transcription"/>
    <property type="evidence" value="ECO:0007669"/>
    <property type="project" value="TreeGrafter"/>
</dbReference>
<name>A0A9W7F4F1_9STRA</name>
<feature type="region of interest" description="Disordered" evidence="10">
    <location>
        <begin position="46"/>
        <end position="80"/>
    </location>
</feature>
<feature type="compositionally biased region" description="Basic and acidic residues" evidence="10">
    <location>
        <begin position="65"/>
        <end position="74"/>
    </location>
</feature>
<dbReference type="PANTHER" id="PTHR11239">
    <property type="entry name" value="DNA-DIRECTED RNA POLYMERASE"/>
    <property type="match status" value="1"/>
</dbReference>
<dbReference type="CDD" id="cd10507">
    <property type="entry name" value="Zn-ribbon_RPA12"/>
    <property type="match status" value="1"/>
</dbReference>
<dbReference type="GO" id="GO:0003899">
    <property type="term" value="F:DNA-directed RNA polymerase activity"/>
    <property type="evidence" value="ECO:0007669"/>
    <property type="project" value="InterPro"/>
</dbReference>
<dbReference type="Proteomes" id="UP001165122">
    <property type="component" value="Unassembled WGS sequence"/>
</dbReference>
<evidence type="ECO:0000256" key="3">
    <source>
        <dbReference type="ARBA" id="ARBA00022723"/>
    </source>
</evidence>
<feature type="binding site" evidence="8">
    <location>
        <position position="87"/>
    </location>
    <ligand>
        <name>Zn(2+)</name>
        <dbReference type="ChEBI" id="CHEBI:29105"/>
        <label>2</label>
    </ligand>
</feature>
<keyword evidence="13" id="KW-1185">Reference proteome</keyword>